<evidence type="ECO:0000256" key="1">
    <source>
        <dbReference type="ARBA" id="ARBA00010582"/>
    </source>
</evidence>
<dbReference type="Proteomes" id="UP000027120">
    <property type="component" value="Unassembled WGS sequence"/>
</dbReference>
<dbReference type="InterPro" id="IPR003854">
    <property type="entry name" value="GASA"/>
</dbReference>
<dbReference type="eggNOG" id="ENOG502S46W">
    <property type="taxonomic scope" value="Eukaryota"/>
</dbReference>
<dbReference type="SMR" id="A0A067E9M1"/>
<evidence type="ECO:0000313" key="4">
    <source>
        <dbReference type="EMBL" id="KDO47927.1"/>
    </source>
</evidence>
<feature type="signal peptide" evidence="3">
    <location>
        <begin position="1"/>
        <end position="25"/>
    </location>
</feature>
<evidence type="ECO:0000313" key="5">
    <source>
        <dbReference type="Proteomes" id="UP000027120"/>
    </source>
</evidence>
<gene>
    <name evidence="4" type="ORF">CISIN_1g034644mg</name>
</gene>
<dbReference type="EMBL" id="KK785158">
    <property type="protein sequence ID" value="KDO47927.1"/>
    <property type="molecule type" value="Genomic_DNA"/>
</dbReference>
<dbReference type="Pfam" id="PF02704">
    <property type="entry name" value="GASA"/>
    <property type="match status" value="1"/>
</dbReference>
<dbReference type="PaxDb" id="2711-XP_006486958.1"/>
<evidence type="ECO:0008006" key="6">
    <source>
        <dbReference type="Google" id="ProtNLM"/>
    </source>
</evidence>
<comment type="similarity">
    <text evidence="1">Belongs to the GASA family.</text>
</comment>
<sequence length="88" mass="9671">MKLHFTTVVVCSLILSFSLLEPATAGSPFCDSKCAERCKQAGVQDRCLKYCGICCEDCKCVPSGTYGNKHECPCYRDKVNKKGKPKCP</sequence>
<dbReference type="AlphaFoldDB" id="A0A067E9M1"/>
<evidence type="ECO:0000256" key="3">
    <source>
        <dbReference type="SAM" id="SignalP"/>
    </source>
</evidence>
<feature type="chain" id="PRO_5001636268" description="Snakin-1" evidence="3">
    <location>
        <begin position="26"/>
        <end position="88"/>
    </location>
</feature>
<keyword evidence="2" id="KW-0939">Gibberellin signaling pathway</keyword>
<organism evidence="4 5">
    <name type="scientific">Citrus sinensis</name>
    <name type="common">Sweet orange</name>
    <name type="synonym">Citrus aurantium var. sinensis</name>
    <dbReference type="NCBI Taxonomy" id="2711"/>
    <lineage>
        <taxon>Eukaryota</taxon>
        <taxon>Viridiplantae</taxon>
        <taxon>Streptophyta</taxon>
        <taxon>Embryophyta</taxon>
        <taxon>Tracheophyta</taxon>
        <taxon>Spermatophyta</taxon>
        <taxon>Magnoliopsida</taxon>
        <taxon>eudicotyledons</taxon>
        <taxon>Gunneridae</taxon>
        <taxon>Pentapetalae</taxon>
        <taxon>rosids</taxon>
        <taxon>malvids</taxon>
        <taxon>Sapindales</taxon>
        <taxon>Rutaceae</taxon>
        <taxon>Aurantioideae</taxon>
        <taxon>Citrus</taxon>
    </lineage>
</organism>
<name>A0A067E9M1_CITSI</name>
<dbReference type="GO" id="GO:0009740">
    <property type="term" value="P:gibberellic acid mediated signaling pathway"/>
    <property type="evidence" value="ECO:0007669"/>
    <property type="project" value="UniProtKB-KW"/>
</dbReference>
<proteinExistence type="inferred from homology"/>
<dbReference type="STRING" id="2711.A0A067E9M1"/>
<protein>
    <recommendedName>
        <fullName evidence="6">Snakin-1</fullName>
    </recommendedName>
</protein>
<dbReference type="PANTHER" id="PTHR23201">
    <property type="entry name" value="EXTENSIN, PROLINE-RICH PROTEIN"/>
    <property type="match status" value="1"/>
</dbReference>
<accession>A0A067E9M1</accession>
<keyword evidence="3" id="KW-0732">Signal</keyword>
<dbReference type="PANTHER" id="PTHR23201:SF141">
    <property type="entry name" value="GIBBERELLIN-REGULATED PROTEIN 10"/>
    <property type="match status" value="1"/>
</dbReference>
<reference evidence="4 5" key="1">
    <citation type="submission" date="2014-04" db="EMBL/GenBank/DDBJ databases">
        <authorList>
            <consortium name="International Citrus Genome Consortium"/>
            <person name="Gmitter F."/>
            <person name="Chen C."/>
            <person name="Farmerie W."/>
            <person name="Harkins T."/>
            <person name="Desany B."/>
            <person name="Mohiuddin M."/>
            <person name="Kodira C."/>
            <person name="Borodovsky M."/>
            <person name="Lomsadze A."/>
            <person name="Burns P."/>
            <person name="Jenkins J."/>
            <person name="Prochnik S."/>
            <person name="Shu S."/>
            <person name="Chapman J."/>
            <person name="Pitluck S."/>
            <person name="Schmutz J."/>
            <person name="Rokhsar D."/>
        </authorList>
    </citation>
    <scope>NUCLEOTIDE SEQUENCE</scope>
</reference>
<keyword evidence="5" id="KW-1185">Reference proteome</keyword>
<evidence type="ECO:0000256" key="2">
    <source>
        <dbReference type="ARBA" id="ARBA00022941"/>
    </source>
</evidence>